<gene>
    <name evidence="1" type="ORF">PVAP13_7NG007200</name>
</gene>
<comment type="caution">
    <text evidence="1">The sequence shown here is derived from an EMBL/GenBank/DDBJ whole genome shotgun (WGS) entry which is preliminary data.</text>
</comment>
<evidence type="ECO:0000313" key="1">
    <source>
        <dbReference type="EMBL" id="KAG2564411.1"/>
    </source>
</evidence>
<dbReference type="AlphaFoldDB" id="A0A8T0PPY8"/>
<dbReference type="Proteomes" id="UP000823388">
    <property type="component" value="Chromosome 7N"/>
</dbReference>
<dbReference type="EMBL" id="CM029050">
    <property type="protein sequence ID" value="KAG2564411.1"/>
    <property type="molecule type" value="Genomic_DNA"/>
</dbReference>
<keyword evidence="2" id="KW-1185">Reference proteome</keyword>
<reference evidence="1" key="1">
    <citation type="submission" date="2020-05" db="EMBL/GenBank/DDBJ databases">
        <title>WGS assembly of Panicum virgatum.</title>
        <authorList>
            <person name="Lovell J.T."/>
            <person name="Jenkins J."/>
            <person name="Shu S."/>
            <person name="Juenger T.E."/>
            <person name="Schmutz J."/>
        </authorList>
    </citation>
    <scope>NUCLEOTIDE SEQUENCE</scope>
    <source>
        <strain evidence="1">AP13</strain>
    </source>
</reference>
<proteinExistence type="predicted"/>
<name>A0A8T0PPY8_PANVG</name>
<sequence length="73" mass="7757">MFYKGSNCGSLTSEEVKYAKAQDPCLAPRRHATNRGAALPARAAPVRQRNLNISAFLVGVATSISGPDLQPSQ</sequence>
<organism evidence="1 2">
    <name type="scientific">Panicum virgatum</name>
    <name type="common">Blackwell switchgrass</name>
    <dbReference type="NCBI Taxonomy" id="38727"/>
    <lineage>
        <taxon>Eukaryota</taxon>
        <taxon>Viridiplantae</taxon>
        <taxon>Streptophyta</taxon>
        <taxon>Embryophyta</taxon>
        <taxon>Tracheophyta</taxon>
        <taxon>Spermatophyta</taxon>
        <taxon>Magnoliopsida</taxon>
        <taxon>Liliopsida</taxon>
        <taxon>Poales</taxon>
        <taxon>Poaceae</taxon>
        <taxon>PACMAD clade</taxon>
        <taxon>Panicoideae</taxon>
        <taxon>Panicodae</taxon>
        <taxon>Paniceae</taxon>
        <taxon>Panicinae</taxon>
        <taxon>Panicum</taxon>
        <taxon>Panicum sect. Hiantes</taxon>
    </lineage>
</organism>
<evidence type="ECO:0000313" key="2">
    <source>
        <dbReference type="Proteomes" id="UP000823388"/>
    </source>
</evidence>
<protein>
    <submittedName>
        <fullName evidence="1">Uncharacterized protein</fullName>
    </submittedName>
</protein>
<accession>A0A8T0PPY8</accession>